<comment type="caution">
    <text evidence="1">The sequence shown here is derived from an EMBL/GenBank/DDBJ whole genome shotgun (WGS) entry which is preliminary data.</text>
</comment>
<evidence type="ECO:0000313" key="2">
    <source>
        <dbReference type="Proteomes" id="UP000699865"/>
    </source>
</evidence>
<evidence type="ECO:0000313" key="1">
    <source>
        <dbReference type="EMBL" id="MBU9835106.1"/>
    </source>
</evidence>
<dbReference type="Proteomes" id="UP000699865">
    <property type="component" value="Unassembled WGS sequence"/>
</dbReference>
<gene>
    <name evidence="1" type="ORF">J1786_09825</name>
</gene>
<dbReference type="EMBL" id="JAFMOU010000066">
    <property type="protein sequence ID" value="MBU9835106.1"/>
    <property type="molecule type" value="Genomic_DNA"/>
</dbReference>
<protein>
    <recommendedName>
        <fullName evidence="3">Transposase</fullName>
    </recommendedName>
</protein>
<sequence>MPLPKTGDLIYGLHTDFGRKRYMYSVKGFQNGVITADVFKVLRHDQPCRLAEQASLEHFISSHIKYCSALNGERNNENLRRKCKAIVEWAVSKGRNIHFVLDELDITAVANKSYRGINPDENKPEKNRSITGSELRHIYRNWQKFKNNVYFWFEQTPVSPPWEQDIVMDTLIKKNRRLQLSTVVHRKEVWAAYNATVGLSRNR</sequence>
<name>A0ABS6L059_9GAMM</name>
<proteinExistence type="predicted"/>
<reference evidence="1 2" key="1">
    <citation type="submission" date="2021-03" db="EMBL/GenBank/DDBJ databases">
        <title>Five novel Rahnella species.</title>
        <authorList>
            <person name="Brady C."/>
            <person name="Asselin J."/>
            <person name="Beer S."/>
            <person name="Bruberg M.B."/>
            <person name="Crampton B."/>
            <person name="Venter S."/>
            <person name="Arnold D."/>
            <person name="Denman S."/>
        </authorList>
    </citation>
    <scope>NUCLEOTIDE SEQUENCE [LARGE SCALE GENOMIC DNA]</scope>
    <source>
        <strain evidence="1 2">L72c</strain>
    </source>
</reference>
<dbReference type="RefSeq" id="WP_129954518.1">
    <property type="nucleotide sequence ID" value="NZ_JAFMOS010000645.1"/>
</dbReference>
<keyword evidence="2" id="KW-1185">Reference proteome</keyword>
<evidence type="ECO:0008006" key="3">
    <source>
        <dbReference type="Google" id="ProtNLM"/>
    </source>
</evidence>
<organism evidence="1 2">
    <name type="scientific">Rahnella perminowiae</name>
    <dbReference type="NCBI Taxonomy" id="2816244"/>
    <lineage>
        <taxon>Bacteria</taxon>
        <taxon>Pseudomonadati</taxon>
        <taxon>Pseudomonadota</taxon>
        <taxon>Gammaproteobacteria</taxon>
        <taxon>Enterobacterales</taxon>
        <taxon>Yersiniaceae</taxon>
        <taxon>Rahnella</taxon>
    </lineage>
</organism>
<accession>A0ABS6L059</accession>